<evidence type="ECO:0000313" key="1">
    <source>
        <dbReference type="EMBL" id="KAB1149238.1"/>
    </source>
</evidence>
<proteinExistence type="predicted"/>
<accession>A0A6H9V364</accession>
<dbReference type="SUPFAM" id="SSF46689">
    <property type="entry name" value="Homeodomain-like"/>
    <property type="match status" value="1"/>
</dbReference>
<organism evidence="1 2">
    <name type="scientific">Streptomyces luteolifulvus</name>
    <dbReference type="NCBI Taxonomy" id="2615112"/>
    <lineage>
        <taxon>Bacteria</taxon>
        <taxon>Bacillati</taxon>
        <taxon>Actinomycetota</taxon>
        <taxon>Actinomycetes</taxon>
        <taxon>Kitasatosporales</taxon>
        <taxon>Streptomycetaceae</taxon>
        <taxon>Streptomyces</taxon>
    </lineage>
</organism>
<dbReference type="EMBL" id="VZRB01000003">
    <property type="protein sequence ID" value="KAB1149238.1"/>
    <property type="molecule type" value="Genomic_DNA"/>
</dbReference>
<dbReference type="Gene3D" id="1.10.10.10">
    <property type="entry name" value="Winged helix-like DNA-binding domain superfamily/Winged helix DNA-binding domain"/>
    <property type="match status" value="1"/>
</dbReference>
<protein>
    <recommendedName>
        <fullName evidence="3">Homeodomain-like domain-containing protein</fullName>
    </recommendedName>
</protein>
<reference evidence="1 2" key="1">
    <citation type="submission" date="2019-09" db="EMBL/GenBank/DDBJ databases">
        <title>Screening of Novel Bioactive Compounds from Soil-Associated.</title>
        <authorList>
            <person name="Zhao S."/>
        </authorList>
    </citation>
    <scope>NUCLEOTIDE SEQUENCE [LARGE SCALE GENOMIC DNA]</scope>
    <source>
        <strain evidence="1 2">HIT-DPA4</strain>
    </source>
</reference>
<dbReference type="InterPro" id="IPR009057">
    <property type="entry name" value="Homeodomain-like_sf"/>
</dbReference>
<dbReference type="AlphaFoldDB" id="A0A6H9V364"/>
<evidence type="ECO:0000313" key="2">
    <source>
        <dbReference type="Proteomes" id="UP000442707"/>
    </source>
</evidence>
<dbReference type="RefSeq" id="WP_150945102.1">
    <property type="nucleotide sequence ID" value="NZ_VZRB01000003.1"/>
</dbReference>
<dbReference type="Proteomes" id="UP000442707">
    <property type="component" value="Unassembled WGS sequence"/>
</dbReference>
<keyword evidence="2" id="KW-1185">Reference proteome</keyword>
<comment type="caution">
    <text evidence="1">The sequence shown here is derived from an EMBL/GenBank/DDBJ whole genome shotgun (WGS) entry which is preliminary data.</text>
</comment>
<gene>
    <name evidence="1" type="ORF">F7R91_05625</name>
</gene>
<dbReference type="InterPro" id="IPR036388">
    <property type="entry name" value="WH-like_DNA-bd_sf"/>
</dbReference>
<sequence>MARISAEKREEAARLLAEGRSADWIASRLTISSATVRRWRRTDPAFQALEQQYRNALYGRGLLAVAERRLRPPARLRIKPDASPLDVVRDAMTEVGRKEARRGR</sequence>
<name>A0A6H9V364_9ACTN</name>
<evidence type="ECO:0008006" key="3">
    <source>
        <dbReference type="Google" id="ProtNLM"/>
    </source>
</evidence>